<comment type="subcellular location">
    <subcellularLocation>
        <location evidence="1">Membrane</location>
        <topology evidence="1">Single-pass membrane protein</topology>
    </subcellularLocation>
</comment>
<dbReference type="AlphaFoldDB" id="A0A1M7TKA2"/>
<evidence type="ECO:0000313" key="5">
    <source>
        <dbReference type="Proteomes" id="UP000186469"/>
    </source>
</evidence>
<reference evidence="4 5" key="1">
    <citation type="submission" date="2016-12" db="EMBL/GenBank/DDBJ databases">
        <authorList>
            <person name="Song W.-J."/>
            <person name="Kurnit D.M."/>
        </authorList>
    </citation>
    <scope>NUCLEOTIDE SEQUENCE [LARGE SCALE GENOMIC DNA]</scope>
    <source>
        <strain evidence="4 5">DSM 11393</strain>
    </source>
</reference>
<evidence type="ECO:0000256" key="1">
    <source>
        <dbReference type="ARBA" id="ARBA00004167"/>
    </source>
</evidence>
<keyword evidence="2" id="KW-0812">Transmembrane</keyword>
<name>A0A1M7TKA2_9BACT</name>
<dbReference type="GO" id="GO:0006508">
    <property type="term" value="P:proteolysis"/>
    <property type="evidence" value="ECO:0007669"/>
    <property type="project" value="UniProtKB-KW"/>
</dbReference>
<dbReference type="InterPro" id="IPR001107">
    <property type="entry name" value="Band_7"/>
</dbReference>
<proteinExistence type="predicted"/>
<feature type="domain" description="Band 7" evidence="3">
    <location>
        <begin position="25"/>
        <end position="186"/>
    </location>
</feature>
<dbReference type="InterPro" id="IPR036013">
    <property type="entry name" value="Band_7/SPFH_dom_sf"/>
</dbReference>
<sequence>MTIKGIGVVLAVVFILFFSFSQVFFIIPEGQLAVKSEPFSSNNKKSVLYPGLHFSLPVFHKILLLDNRILSSGVYSQIIKSSDGYEIAISTQLDWAVSNPVLFVNNFNKIDDGKKYINIEVNNFLSQKLKLLTKEQLIASGFSDSISYILGQSHSHLNSLGITLVDIRLQNISYSIIDQKNIVNDMHNEYQTLMASNQKKLNTEVAEIQQKASLEHQLIWKQVKDQVRLKETLTVLEISEALAKSTDDQKKIYEFIKILDLYKNILSNRSVELNLNNSGLLSFLEEKLLNSILHN</sequence>
<gene>
    <name evidence="4" type="ORF">SAMN02745728_02152</name>
</gene>
<protein>
    <submittedName>
        <fullName evidence="4">Protease FtsH subunit HflC</fullName>
    </submittedName>
</protein>
<evidence type="ECO:0000259" key="3">
    <source>
        <dbReference type="Pfam" id="PF01145"/>
    </source>
</evidence>
<dbReference type="PANTHER" id="PTHR42911">
    <property type="entry name" value="MODULATOR OF FTSH PROTEASE HFLC"/>
    <property type="match status" value="1"/>
</dbReference>
<accession>A0A1M7TKA2</accession>
<dbReference type="RefSeq" id="WP_072697826.1">
    <property type="nucleotide sequence ID" value="NZ_FRDI01000014.1"/>
</dbReference>
<dbReference type="STRING" id="1121455.SAMN02745728_02152"/>
<dbReference type="GO" id="GO:0008233">
    <property type="term" value="F:peptidase activity"/>
    <property type="evidence" value="ECO:0007669"/>
    <property type="project" value="UniProtKB-KW"/>
</dbReference>
<dbReference type="Gene3D" id="3.30.479.30">
    <property type="entry name" value="Band 7 domain"/>
    <property type="match status" value="1"/>
</dbReference>
<organism evidence="4 5">
    <name type="scientific">Desulfovibrio litoralis DSM 11393</name>
    <dbReference type="NCBI Taxonomy" id="1121455"/>
    <lineage>
        <taxon>Bacteria</taxon>
        <taxon>Pseudomonadati</taxon>
        <taxon>Thermodesulfobacteriota</taxon>
        <taxon>Desulfovibrionia</taxon>
        <taxon>Desulfovibrionales</taxon>
        <taxon>Desulfovibrionaceae</taxon>
        <taxon>Desulfovibrio</taxon>
    </lineage>
</organism>
<evidence type="ECO:0000256" key="2">
    <source>
        <dbReference type="SAM" id="Phobius"/>
    </source>
</evidence>
<keyword evidence="2" id="KW-0472">Membrane</keyword>
<dbReference type="Proteomes" id="UP000186469">
    <property type="component" value="Unassembled WGS sequence"/>
</dbReference>
<dbReference type="PANTHER" id="PTHR42911:SF1">
    <property type="entry name" value="MODULATOR OF FTSH PROTEASE HFLC"/>
    <property type="match status" value="1"/>
</dbReference>
<keyword evidence="4" id="KW-0378">Hydrolase</keyword>
<keyword evidence="5" id="KW-1185">Reference proteome</keyword>
<evidence type="ECO:0000313" key="4">
    <source>
        <dbReference type="EMBL" id="SHN71151.1"/>
    </source>
</evidence>
<dbReference type="GO" id="GO:0016020">
    <property type="term" value="C:membrane"/>
    <property type="evidence" value="ECO:0007669"/>
    <property type="project" value="UniProtKB-SubCell"/>
</dbReference>
<feature type="transmembrane region" description="Helical" evidence="2">
    <location>
        <begin position="7"/>
        <end position="27"/>
    </location>
</feature>
<dbReference type="SUPFAM" id="SSF117892">
    <property type="entry name" value="Band 7/SPFH domain"/>
    <property type="match status" value="1"/>
</dbReference>
<dbReference type="Pfam" id="PF01145">
    <property type="entry name" value="Band_7"/>
    <property type="match status" value="1"/>
</dbReference>
<keyword evidence="2" id="KW-1133">Transmembrane helix</keyword>
<dbReference type="EMBL" id="FRDI01000014">
    <property type="protein sequence ID" value="SHN71151.1"/>
    <property type="molecule type" value="Genomic_DNA"/>
</dbReference>
<keyword evidence="4" id="KW-0645">Protease</keyword>